<feature type="compositionally biased region" description="Pro residues" evidence="1">
    <location>
        <begin position="435"/>
        <end position="450"/>
    </location>
</feature>
<sequence length="1660" mass="170278">MLVHVSVVRNSTQESCGAAVGTDGSVGGSGCRNSGMAISGGGDALEDASVPYHLPALPSPPTIIEDENRHEDSNRPECCNERTGSSTEAAESRVGAVQSNKREGSPSPTTPTTLSPSVVRVRPRADTTSGVPSNHTLGEGCVTTPCAVRARSPTGAAASPAAAHSFGVTPPSLFAAGSMPVSFRERTSSPPLNTFTAEAGERLGSIDSGTISAASNSRRPELLCKQASYDAQQLTASSDSVPASGSQHTPAAAATPQGTEPHSIPVDATASLSCGMHSCSLDELALGPDVATPTAVGSAAMPTSEAATAKQNFTLAAWTPLRVSEQAPRPNACGSPLHGWSSSVSSASTPVSDSARFREEPRPASPVTMVPLLAATLPLASTAIAVTSAEPPRSLGALPLSSASRPSPSPPPAVPSPSSSAPTLAFASPTHPRCPQAPPPPPSPSPPTPPQQQQQQQQQQMPSPVRMTSLVHVSEGEEMCEDLGKDLLSSNGDLHTPLGGPEKGNAGFSTALCVSLLSGCCGGNGSLSPIVSLEAAGLTARPNTPILQPSPGPQSRSQLLESSFLTAGTPSTQPIGRPLVPLPPILSTGAAASSSSPLSLLLPPSAVSGSFLSGSGHINSGGVAGGGGGGTGAGGAGGFRSPLAFRYPFTSVLTPQAHHQQTHHNHHSTAVSPHPCLFHRHASVRPTTPLQLPPPQSPALQHGFSPPPSFHQQQQKQRPLDPSTPRTSMMSIASSSSLYSGSLPPLLALGDPGPAPGSSSLPASSLTFMQGGGVAVATAMSPASAHHTASEPLAAARRAPRVHSPLLLPPSAAMPSFTSPSFGTVPWSSTSSPGGAGRTRQSSLVLLSSTPGFPSTPCLAPGQAASSLTSAPTTSAVVAHKEADRGDAWSANAAGSGAIALRDGPQSRDQQQQQQQQHHSHHRLHAVNHLSGRRVAAQPVVCPQAWRVLEVSGDSSCSVDNSRDRAAEWCSGDGQQRLSIASPANSATARQPHECEVPRGVAEALRSPEMSREGDDSEATKHLWDNETNDASNGDGDNLEEEVVASEDEREASLPMYRCRRGKNSVAVRDTTPAAPPARPPRAISLHSRSGDSSHPLEHIEEAPEEALAVERGFSTSSILAPTPPRTPGRASSSSATATTVTHERHFWVSSLASFSHGKQSAAAAAAPSCRAPPTAYTPTRSPFSVAPGCRWARGSGAAARLTDRLSVSSASFASPMSPSYRKTSGRAVNSRSNSSLGGRCREAPMRRGARSQRASSVTIIGVAEDESVPISVRGTTSPRPGSTAAGAARRRAASVSTRSAHVQATPTSPAAVSPLAELLLSPLSRGTDSGAHYRLNASCNGDMPTPDMAAAAAAAVQRLHRKRPNPIPPLSTAPASSPKASAATQLHAGAVEAERDASARAEASLQQQRRERDVIKAAVAAATTETEELSDPLPQRRSNESSRSLHRTPSSVARAVAVALRRPWLSEDSAGGGVPLHNPFPCIPSLLVSSTRPSWTAAVDPATVADPGEPSAKPSQCIQEGEATEAGAAAVTQLRTSVVSTEVSVVDDAAADGTPEVLRQQRAEREQPPSPEEQQARPGGCFKYPSSSPNFGVALTAASTAVLAAPQSPSAKAAVSATTPASRRRYNRVDSSPPPIPLATSLIGTAVTGVSWLSSRNEK</sequence>
<dbReference type="RefSeq" id="XP_003721712.1">
    <property type="nucleotide sequence ID" value="XM_003721664.1"/>
</dbReference>
<dbReference type="Proteomes" id="UP000000542">
    <property type="component" value="Chromosome 3"/>
</dbReference>
<feature type="region of interest" description="Disordered" evidence="1">
    <location>
        <begin position="1063"/>
        <end position="1097"/>
    </location>
</feature>
<feature type="compositionally biased region" description="Polar residues" evidence="1">
    <location>
        <begin position="235"/>
        <end position="249"/>
    </location>
</feature>
<dbReference type="GeneID" id="12981480"/>
<dbReference type="OMA" id="RTSMMSI"/>
<accession>E9ACI1</accession>
<feature type="compositionally biased region" description="Low complexity" evidence="1">
    <location>
        <begin position="416"/>
        <end position="429"/>
    </location>
</feature>
<feature type="compositionally biased region" description="Low complexity" evidence="1">
    <location>
        <begin position="1373"/>
        <end position="1384"/>
    </location>
</feature>
<reference evidence="2 3" key="3">
    <citation type="journal article" date="2011" name="Genome Res.">
        <title>Chromosome and gene copy number variation allow major structural change between species and strains of Leishmania.</title>
        <authorList>
            <person name="Rogers M.B."/>
            <person name="Hilley J.D."/>
            <person name="Dickens N.J."/>
            <person name="Wilkes J."/>
            <person name="Bates P.A."/>
            <person name="Depledge D.P."/>
            <person name="Harris D."/>
            <person name="Her Y."/>
            <person name="Herzyk P."/>
            <person name="Imamura H."/>
            <person name="Otto T.D."/>
            <person name="Sanders M."/>
            <person name="Seeger K."/>
            <person name="Dujardin J.C."/>
            <person name="Berriman M."/>
            <person name="Smith D.F."/>
            <person name="Hertz-Fowler C."/>
            <person name="Mottram J.C."/>
        </authorList>
    </citation>
    <scope>NUCLEOTIDE SEQUENCE [LARGE SCALE GENOMIC DNA]</scope>
    <source>
        <strain evidence="3">MHOM/IL/81/Friedlin</strain>
    </source>
</reference>
<dbReference type="HOGENOM" id="CLU_242185_0_0_1"/>
<feature type="compositionally biased region" description="Polar residues" evidence="1">
    <location>
        <begin position="1221"/>
        <end position="1237"/>
    </location>
</feature>
<feature type="compositionally biased region" description="Basic and acidic residues" evidence="1">
    <location>
        <begin position="66"/>
        <end position="80"/>
    </location>
</feature>
<evidence type="ECO:0000313" key="3">
    <source>
        <dbReference type="Proteomes" id="UP000000542"/>
    </source>
</evidence>
<feature type="region of interest" description="Disordered" evidence="1">
    <location>
        <begin position="1561"/>
        <end position="1582"/>
    </location>
</feature>
<evidence type="ECO:0000256" key="1">
    <source>
        <dbReference type="SAM" id="MobiDB-lite"/>
    </source>
</evidence>
<dbReference type="eggNOG" id="ENOG502SKEY">
    <property type="taxonomic scope" value="Eukaryota"/>
</dbReference>
<feature type="compositionally biased region" description="Polar residues" evidence="1">
    <location>
        <begin position="126"/>
        <end position="136"/>
    </location>
</feature>
<feature type="region of interest" description="Disordered" evidence="1">
    <location>
        <begin position="1606"/>
        <end position="1636"/>
    </location>
</feature>
<keyword evidence="3" id="KW-1185">Reference proteome</keyword>
<feature type="compositionally biased region" description="Low complexity" evidence="1">
    <location>
        <begin position="451"/>
        <end position="464"/>
    </location>
</feature>
<name>E9ACI1_LEIMA</name>
<feature type="compositionally biased region" description="Low complexity" evidence="1">
    <location>
        <begin position="396"/>
        <end position="406"/>
    </location>
</feature>
<reference evidence="2 3" key="2">
    <citation type="journal article" date="2005" name="Science">
        <title>The genome of the kinetoplastid parasite, Leishmania major.</title>
        <authorList>
            <person name="Ivens A.C."/>
            <person name="Peacock C.S."/>
            <person name="Worthey E.A."/>
            <person name="Murphy L."/>
            <person name="Aggarwal G."/>
            <person name="Berriman M."/>
            <person name="Sisk E."/>
            <person name="Rajandream M.A."/>
            <person name="Adlem E."/>
            <person name="Aert R."/>
            <person name="Anupama A."/>
            <person name="Apostolou Z."/>
            <person name="Attipoe P."/>
            <person name="Bason N."/>
            <person name="Bauser C."/>
            <person name="Beck A."/>
            <person name="Beverley S.M."/>
            <person name="Bianchettin G."/>
            <person name="Borzym K."/>
            <person name="Bothe G."/>
            <person name="Bruschi C.V."/>
            <person name="Collins M."/>
            <person name="Cadag E."/>
            <person name="Ciarloni L."/>
            <person name="Clayton C."/>
            <person name="Coulson R.M."/>
            <person name="Cronin A."/>
            <person name="Cruz A.K."/>
            <person name="Davies R.M."/>
            <person name="De Gaudenzi J."/>
            <person name="Dobson D.E."/>
            <person name="Duesterhoeft A."/>
            <person name="Fazelina G."/>
            <person name="Fosker N."/>
            <person name="Frasch A.C."/>
            <person name="Fraser A."/>
            <person name="Fuchs M."/>
            <person name="Gabel C."/>
            <person name="Goble A."/>
            <person name="Goffeau A."/>
            <person name="Harris D."/>
            <person name="Hertz-Fowler C."/>
            <person name="Hilbert H."/>
            <person name="Horn D."/>
            <person name="Huang Y."/>
            <person name="Klages S."/>
            <person name="Knights A."/>
            <person name="Kube M."/>
            <person name="Larke N."/>
            <person name="Litvin L."/>
            <person name="Lord A."/>
            <person name="Louie T."/>
            <person name="Marra M."/>
            <person name="Masuy D."/>
            <person name="Matthews K."/>
            <person name="Michaeli S."/>
            <person name="Mottram J.C."/>
            <person name="Muller-Auer S."/>
            <person name="Munden H."/>
            <person name="Nelson S."/>
            <person name="Norbertczak H."/>
            <person name="Oliver K."/>
            <person name="O'neil S."/>
            <person name="Pentony M."/>
            <person name="Pohl T.M."/>
            <person name="Price C."/>
            <person name="Purnelle B."/>
            <person name="Quail M.A."/>
            <person name="Rabbinowitsch E."/>
            <person name="Reinhardt R."/>
            <person name="Rieger M."/>
            <person name="Rinta J."/>
            <person name="Robben J."/>
            <person name="Robertson L."/>
            <person name="Ruiz J.C."/>
            <person name="Rutter S."/>
            <person name="Saunders D."/>
            <person name="Schafer M."/>
            <person name="Schein J."/>
            <person name="Schwartz D.C."/>
            <person name="Seeger K."/>
            <person name="Seyler A."/>
            <person name="Sharp S."/>
            <person name="Shin H."/>
            <person name="Sivam D."/>
            <person name="Squares R."/>
            <person name="Squares S."/>
            <person name="Tosato V."/>
            <person name="Vogt C."/>
            <person name="Volckaert G."/>
            <person name="Wambutt R."/>
            <person name="Warren T."/>
            <person name="Wedler H."/>
            <person name="Woodward J."/>
            <person name="Zhou S."/>
            <person name="Zimmermann W."/>
            <person name="Smith D.F."/>
            <person name="Blackwell J.M."/>
            <person name="Stuart K.D."/>
            <person name="Barrell B."/>
            <person name="Myler P.J."/>
        </authorList>
    </citation>
    <scope>NUCLEOTIDE SEQUENCE [LARGE SCALE GENOMIC DNA]</scope>
    <source>
        <strain evidence="3">MHOM/IL/81/Friedlin</strain>
    </source>
</reference>
<feature type="region of interest" description="Disordered" evidence="1">
    <location>
        <begin position="1213"/>
        <end position="1256"/>
    </location>
</feature>
<feature type="region of interest" description="Disordered" evidence="1">
    <location>
        <begin position="1117"/>
        <end position="1138"/>
    </location>
</feature>
<feature type="compositionally biased region" description="Low complexity" evidence="1">
    <location>
        <begin position="1278"/>
        <end position="1301"/>
    </location>
</feature>
<dbReference type="InParanoid" id="E9ACI1"/>
<gene>
    <name evidence="2" type="ORF">LMJF_03_0360</name>
</gene>
<feature type="compositionally biased region" description="Basic and acidic residues" evidence="1">
    <location>
        <begin position="1009"/>
        <end position="1025"/>
    </location>
</feature>
<protein>
    <submittedName>
        <fullName evidence="2">Uncharacterized protein</fullName>
    </submittedName>
</protein>
<feature type="compositionally biased region" description="Low complexity" evidence="1">
    <location>
        <begin position="341"/>
        <end position="354"/>
    </location>
</feature>
<dbReference type="KEGG" id="lma:LMJF_03_0360"/>
<feature type="region of interest" description="Disordered" evidence="1">
    <location>
        <begin position="235"/>
        <end position="264"/>
    </location>
</feature>
<feature type="compositionally biased region" description="Low complexity" evidence="1">
    <location>
        <begin position="105"/>
        <end position="117"/>
    </location>
</feature>
<feature type="region of interest" description="Disordered" evidence="1">
    <location>
        <begin position="327"/>
        <end position="364"/>
    </location>
</feature>
<evidence type="ECO:0000313" key="2">
    <source>
        <dbReference type="EMBL" id="CBZ11998.1"/>
    </source>
</evidence>
<dbReference type="VEuPathDB" id="TriTrypDB:LmjF.03.0360"/>
<proteinExistence type="predicted"/>
<reference evidence="3" key="1">
    <citation type="journal article" date="2003" name="Nucleic Acids Res.">
        <title>Leishmania major chromosome 3 contains two long convergent polycistronic gene clusters separated by a tRNA gene.</title>
        <authorList>
            <person name="Worthey E.A."/>
            <person name="Martinez-Calvillo S."/>
            <person name="Schnaufer A."/>
            <person name="Aggarwal G."/>
            <person name="Cawthra J."/>
            <person name="Fazelinia G."/>
            <person name="Fong C."/>
            <person name="Fu G."/>
            <person name="Hassebrock M."/>
            <person name="Hixson G."/>
            <person name="Ivens A.C."/>
            <person name="Kiser P."/>
            <person name="Marsolini F."/>
            <person name="Rickel E."/>
            <person name="Salavati R."/>
            <person name="Sisk E."/>
            <person name="Sunkin S.M."/>
            <person name="Stuart K.D."/>
            <person name="Myler P.J."/>
        </authorList>
    </citation>
    <scope>NUCLEOTIDE SEQUENCE [LARGE SCALE GENOMIC DNA]</scope>
    <source>
        <strain evidence="3">MHOM/IL/81/Friedlin</strain>
    </source>
</reference>
<feature type="region of interest" description="Disordered" evidence="1">
    <location>
        <begin position="57"/>
        <end position="136"/>
    </location>
</feature>
<feature type="region of interest" description="Disordered" evidence="1">
    <location>
        <begin position="899"/>
        <end position="926"/>
    </location>
</feature>
<dbReference type="VEuPathDB" id="TriTrypDB:LMJSD75_030008800"/>
<feature type="region of interest" description="Disordered" evidence="1">
    <location>
        <begin position="1272"/>
        <end position="1311"/>
    </location>
</feature>
<feature type="region of interest" description="Disordered" evidence="1">
    <location>
        <begin position="686"/>
        <end position="729"/>
    </location>
</feature>
<organism evidence="2 3">
    <name type="scientific">Leishmania major</name>
    <dbReference type="NCBI Taxonomy" id="5664"/>
    <lineage>
        <taxon>Eukaryota</taxon>
        <taxon>Discoba</taxon>
        <taxon>Euglenozoa</taxon>
        <taxon>Kinetoplastea</taxon>
        <taxon>Metakinetoplastina</taxon>
        <taxon>Trypanosomatida</taxon>
        <taxon>Trypanosomatidae</taxon>
        <taxon>Leishmaniinae</taxon>
        <taxon>Leishmania</taxon>
    </lineage>
</organism>
<feature type="region of interest" description="Disordered" evidence="1">
    <location>
        <begin position="396"/>
        <end position="466"/>
    </location>
</feature>
<dbReference type="VEuPathDB" id="TriTrypDB:LMJFC_030008500"/>
<dbReference type="EMBL" id="FR796399">
    <property type="protein sequence ID" value="CBZ11998.1"/>
    <property type="molecule type" value="Genomic_DNA"/>
</dbReference>
<feature type="compositionally biased region" description="Low complexity" evidence="1">
    <location>
        <begin position="1128"/>
        <end position="1138"/>
    </location>
</feature>
<dbReference type="VEuPathDB" id="TriTrypDB:LMJLV39_030008700"/>
<feature type="region of interest" description="Disordered" evidence="1">
    <location>
        <begin position="1364"/>
        <end position="1450"/>
    </location>
</feature>
<feature type="region of interest" description="Disordered" evidence="1">
    <location>
        <begin position="1005"/>
        <end position="1038"/>
    </location>
</feature>